<dbReference type="RefSeq" id="WP_078080481.1">
    <property type="nucleotide sequence ID" value="NZ_CP019401.1"/>
</dbReference>
<evidence type="ECO:0000313" key="2">
    <source>
        <dbReference type="Proteomes" id="UP000189661"/>
    </source>
</evidence>
<accession>A0ABN4XL96</accession>
<keyword evidence="2" id="KW-1185">Reference proteome</keyword>
<dbReference type="Proteomes" id="UP000189661">
    <property type="component" value="Chromosome"/>
</dbReference>
<dbReference type="EMBL" id="CP019401">
    <property type="protein sequence ID" value="AQU79551.1"/>
    <property type="molecule type" value="Genomic_DNA"/>
</dbReference>
<organism evidence="1 2">
    <name type="scientific">Planococcus faecalis</name>
    <dbReference type="NCBI Taxonomy" id="1598147"/>
    <lineage>
        <taxon>Bacteria</taxon>
        <taxon>Bacillati</taxon>
        <taxon>Bacillota</taxon>
        <taxon>Bacilli</taxon>
        <taxon>Bacillales</taxon>
        <taxon>Caryophanaceae</taxon>
        <taxon>Planococcus</taxon>
    </lineage>
</organism>
<protein>
    <submittedName>
        <fullName evidence="1">Uncharacterized protein</fullName>
    </submittedName>
</protein>
<gene>
    <name evidence="1" type="ORF">AJGP001_09900</name>
</gene>
<name>A0ABN4XL96_9BACL</name>
<proteinExistence type="predicted"/>
<sequence>MSLEHEFSLVTKTVAYKDLMRRNEKNLDIIDSIDIPDDLIQYIADSLNWIPCKNPAISMTREETGINYYGVTLFDQTSAATMKSIFSAWHSLFTNSPEKLELTGEFVLSSKKNILGTHERLIFSRDDVLELLERLLSMIERLDEGNLYLYHLGI</sequence>
<reference evidence="1 2" key="1">
    <citation type="submission" date="2017-01" db="EMBL/GenBank/DDBJ databases">
        <title>Planococcus faecalis genome complete sequence.</title>
        <authorList>
            <person name="Lee P.C."/>
        </authorList>
    </citation>
    <scope>NUCLEOTIDE SEQUENCE [LARGE SCALE GENOMIC DNA]</scope>
    <source>
        <strain evidence="1 2">AJ003</strain>
    </source>
</reference>
<evidence type="ECO:0000313" key="1">
    <source>
        <dbReference type="EMBL" id="AQU79551.1"/>
    </source>
</evidence>